<name>A0AAN9L4L0_CANGL</name>
<keyword evidence="2" id="KW-1185">Reference proteome</keyword>
<dbReference type="EMBL" id="JAYMYQ010000005">
    <property type="protein sequence ID" value="KAK7329352.1"/>
    <property type="molecule type" value="Genomic_DNA"/>
</dbReference>
<proteinExistence type="predicted"/>
<dbReference type="AlphaFoldDB" id="A0AAN9L4L0"/>
<evidence type="ECO:0000313" key="2">
    <source>
        <dbReference type="Proteomes" id="UP001367508"/>
    </source>
</evidence>
<gene>
    <name evidence="1" type="ORF">VNO77_23513</name>
</gene>
<organism evidence="1 2">
    <name type="scientific">Canavalia gladiata</name>
    <name type="common">Sword bean</name>
    <name type="synonym">Dolichos gladiatus</name>
    <dbReference type="NCBI Taxonomy" id="3824"/>
    <lineage>
        <taxon>Eukaryota</taxon>
        <taxon>Viridiplantae</taxon>
        <taxon>Streptophyta</taxon>
        <taxon>Embryophyta</taxon>
        <taxon>Tracheophyta</taxon>
        <taxon>Spermatophyta</taxon>
        <taxon>Magnoliopsida</taxon>
        <taxon>eudicotyledons</taxon>
        <taxon>Gunneridae</taxon>
        <taxon>Pentapetalae</taxon>
        <taxon>rosids</taxon>
        <taxon>fabids</taxon>
        <taxon>Fabales</taxon>
        <taxon>Fabaceae</taxon>
        <taxon>Papilionoideae</taxon>
        <taxon>50 kb inversion clade</taxon>
        <taxon>NPAAA clade</taxon>
        <taxon>indigoferoid/millettioid clade</taxon>
        <taxon>Phaseoleae</taxon>
        <taxon>Canavalia</taxon>
    </lineage>
</organism>
<comment type="caution">
    <text evidence="1">The sequence shown here is derived from an EMBL/GenBank/DDBJ whole genome shotgun (WGS) entry which is preliminary data.</text>
</comment>
<reference evidence="1 2" key="1">
    <citation type="submission" date="2024-01" db="EMBL/GenBank/DDBJ databases">
        <title>The genomes of 5 underutilized Papilionoideae crops provide insights into root nodulation and disease resistanc.</title>
        <authorList>
            <person name="Jiang F."/>
        </authorList>
    </citation>
    <scope>NUCLEOTIDE SEQUENCE [LARGE SCALE GENOMIC DNA]</scope>
    <source>
        <strain evidence="1">LVBAO_FW01</strain>
        <tissue evidence="1">Leaves</tissue>
    </source>
</reference>
<dbReference type="Proteomes" id="UP001367508">
    <property type="component" value="Unassembled WGS sequence"/>
</dbReference>
<sequence length="81" mass="9536">MDEMLPGEKQPPNFKTASKANVAWCQKTTKFEQIHKSNKLNLQSLQFSNKFRTILSYQIQKPIKRPIQRNLNPRYQNLTST</sequence>
<protein>
    <submittedName>
        <fullName evidence="1">Uncharacterized protein</fullName>
    </submittedName>
</protein>
<evidence type="ECO:0000313" key="1">
    <source>
        <dbReference type="EMBL" id="KAK7329352.1"/>
    </source>
</evidence>
<accession>A0AAN9L4L0</accession>